<dbReference type="SUPFAM" id="SSF52540">
    <property type="entry name" value="P-loop containing nucleoside triphosphate hydrolases"/>
    <property type="match status" value="1"/>
</dbReference>
<keyword evidence="3" id="KW-0547">Nucleotide-binding</keyword>
<evidence type="ECO:0000313" key="9">
    <source>
        <dbReference type="Ensembl" id="ENSSFAP00005021425.1"/>
    </source>
</evidence>
<feature type="domain" description="Cytidylate kinase" evidence="8">
    <location>
        <begin position="314"/>
        <end position="382"/>
    </location>
</feature>
<dbReference type="InParanoid" id="A0A672GWK8"/>
<protein>
    <recommendedName>
        <fullName evidence="1">(d)CMP kinase</fullName>
        <ecNumber evidence="1">2.7.4.25</ecNumber>
    </recommendedName>
</protein>
<sequence length="462" mass="52576">MFMFAVCKMDGLVDNLIEDEVEKAGLLAKPTCFIVVGKPVNTHSISKNEFIFKKLQNVNGIIMLLQMLSEGRSIPDDLVLKLIHAKLNSPDLEHYGYVLSCLPFMSEGCLKIPEQIEQIKNLKLAPDVIINIKCADEDLVQRLSGLKQHPETGQLFTRDQWAYEDVYNKKEEDGDQNSEIVYFMIYMLALPLSCNNLMQFQEYMADHNPLYLLELDGNNTAEELVLLKSLHQEDVLRNLSSRSVVPGFKWRRSRWGQTCPVALKEGKVIHGKAEFSVGFHDKLYILSSQEAYQKFIMNPRRYLLPPMPRIPCKVSIVGPSQSGKSTVCKLLAQRCGATVLDVEQMMQPVLQERLDKIKDETTTAAIDKVQKKSELHSDQNTEVDSDVDNSKGWVLDNFPKNLSQMEALQRAGIMPGVVFCLRDTDGHNGKRHRGNVLLSNCWHFCIRILHFGFFIAHCLLYV</sequence>
<evidence type="ECO:0000256" key="6">
    <source>
        <dbReference type="ARBA" id="ARBA00047615"/>
    </source>
</evidence>
<dbReference type="AlphaFoldDB" id="A0A672GWK8"/>
<evidence type="ECO:0000256" key="3">
    <source>
        <dbReference type="ARBA" id="ARBA00022741"/>
    </source>
</evidence>
<dbReference type="Gene3D" id="3.40.50.300">
    <property type="entry name" value="P-loop containing nucleotide triphosphate hydrolases"/>
    <property type="match status" value="2"/>
</dbReference>
<dbReference type="InterPro" id="IPR011994">
    <property type="entry name" value="Cytidylate_kinase_dom"/>
</dbReference>
<evidence type="ECO:0000256" key="5">
    <source>
        <dbReference type="ARBA" id="ARBA00022840"/>
    </source>
</evidence>
<dbReference type="InterPro" id="IPR027417">
    <property type="entry name" value="P-loop_NTPase"/>
</dbReference>
<dbReference type="Proteomes" id="UP000472267">
    <property type="component" value="Chromosome 15"/>
</dbReference>
<keyword evidence="4" id="KW-0418">Kinase</keyword>
<keyword evidence="10" id="KW-1185">Reference proteome</keyword>
<reference evidence="9" key="1">
    <citation type="submission" date="2019-06" db="EMBL/GenBank/DDBJ databases">
        <authorList>
            <consortium name="Wellcome Sanger Institute Data Sharing"/>
        </authorList>
    </citation>
    <scope>NUCLEOTIDE SEQUENCE [LARGE SCALE GENOMIC DNA]</scope>
</reference>
<dbReference type="GO" id="GO:0006139">
    <property type="term" value="P:nucleobase-containing compound metabolic process"/>
    <property type="evidence" value="ECO:0007669"/>
    <property type="project" value="InterPro"/>
</dbReference>
<dbReference type="OMA" id="LFTTVMD"/>
<evidence type="ECO:0000313" key="10">
    <source>
        <dbReference type="Proteomes" id="UP000472267"/>
    </source>
</evidence>
<evidence type="ECO:0000256" key="7">
    <source>
        <dbReference type="ARBA" id="ARBA00048478"/>
    </source>
</evidence>
<dbReference type="GO" id="GO:0036431">
    <property type="term" value="F:dCMP kinase activity"/>
    <property type="evidence" value="ECO:0007669"/>
    <property type="project" value="InterPro"/>
</dbReference>
<name>A0A672GWK8_SALFA</name>
<dbReference type="InterPro" id="IPR000850">
    <property type="entry name" value="Adenylat/UMP-CMP_kin"/>
</dbReference>
<dbReference type="Pfam" id="PF00406">
    <property type="entry name" value="ADK"/>
    <property type="match status" value="1"/>
</dbReference>
<evidence type="ECO:0000256" key="4">
    <source>
        <dbReference type="ARBA" id="ARBA00022777"/>
    </source>
</evidence>
<proteinExistence type="predicted"/>
<comment type="catalytic activity">
    <reaction evidence="7">
        <text>CMP + ATP = CDP + ADP</text>
        <dbReference type="Rhea" id="RHEA:11600"/>
        <dbReference type="ChEBI" id="CHEBI:30616"/>
        <dbReference type="ChEBI" id="CHEBI:58069"/>
        <dbReference type="ChEBI" id="CHEBI:60377"/>
        <dbReference type="ChEBI" id="CHEBI:456216"/>
        <dbReference type="EC" id="2.7.4.25"/>
    </reaction>
</comment>
<evidence type="ECO:0000256" key="1">
    <source>
        <dbReference type="ARBA" id="ARBA00012906"/>
    </source>
</evidence>
<evidence type="ECO:0000256" key="2">
    <source>
        <dbReference type="ARBA" id="ARBA00022679"/>
    </source>
</evidence>
<accession>A0A672GWK8</accession>
<dbReference type="GO" id="GO:0005524">
    <property type="term" value="F:ATP binding"/>
    <property type="evidence" value="ECO:0007669"/>
    <property type="project" value="UniProtKB-KW"/>
</dbReference>
<keyword evidence="2" id="KW-0808">Transferase</keyword>
<organism evidence="9 10">
    <name type="scientific">Salarias fasciatus</name>
    <name type="common">Jewelled blenny</name>
    <name type="synonym">Blennius fasciatus</name>
    <dbReference type="NCBI Taxonomy" id="181472"/>
    <lineage>
        <taxon>Eukaryota</taxon>
        <taxon>Metazoa</taxon>
        <taxon>Chordata</taxon>
        <taxon>Craniata</taxon>
        <taxon>Vertebrata</taxon>
        <taxon>Euteleostomi</taxon>
        <taxon>Actinopterygii</taxon>
        <taxon>Neopterygii</taxon>
        <taxon>Teleostei</taxon>
        <taxon>Neoteleostei</taxon>
        <taxon>Acanthomorphata</taxon>
        <taxon>Ovalentaria</taxon>
        <taxon>Blenniimorphae</taxon>
        <taxon>Blenniiformes</taxon>
        <taxon>Blennioidei</taxon>
        <taxon>Blenniidae</taxon>
        <taxon>Salariinae</taxon>
        <taxon>Salarias</taxon>
    </lineage>
</organism>
<dbReference type="Ensembl" id="ENSSFAT00005022338.1">
    <property type="protein sequence ID" value="ENSSFAP00005021425.1"/>
    <property type="gene ID" value="ENSSFAG00005011195.1"/>
</dbReference>
<evidence type="ECO:0000259" key="8">
    <source>
        <dbReference type="Pfam" id="PF02224"/>
    </source>
</evidence>
<reference evidence="9" key="3">
    <citation type="submission" date="2025-09" db="UniProtKB">
        <authorList>
            <consortium name="Ensembl"/>
        </authorList>
    </citation>
    <scope>IDENTIFICATION</scope>
</reference>
<comment type="catalytic activity">
    <reaction evidence="6">
        <text>dCMP + ATP = dCDP + ADP</text>
        <dbReference type="Rhea" id="RHEA:25094"/>
        <dbReference type="ChEBI" id="CHEBI:30616"/>
        <dbReference type="ChEBI" id="CHEBI:57566"/>
        <dbReference type="ChEBI" id="CHEBI:58593"/>
        <dbReference type="ChEBI" id="CHEBI:456216"/>
        <dbReference type="EC" id="2.7.4.25"/>
    </reaction>
</comment>
<reference evidence="9" key="2">
    <citation type="submission" date="2025-08" db="UniProtKB">
        <authorList>
            <consortium name="Ensembl"/>
        </authorList>
    </citation>
    <scope>IDENTIFICATION</scope>
</reference>
<dbReference type="PANTHER" id="PTHR23359">
    <property type="entry name" value="NUCLEOTIDE KINASE"/>
    <property type="match status" value="1"/>
</dbReference>
<dbReference type="Pfam" id="PF02224">
    <property type="entry name" value="Cytidylate_kin"/>
    <property type="match status" value="1"/>
</dbReference>
<dbReference type="EC" id="2.7.4.25" evidence="1"/>
<keyword evidence="5" id="KW-0067">ATP-binding</keyword>